<feature type="compositionally biased region" description="Polar residues" evidence="1">
    <location>
        <begin position="25"/>
        <end position="42"/>
    </location>
</feature>
<gene>
    <name evidence="3" type="ORF">ZYGR_0AG02790</name>
</gene>
<sequence>MGQDEDEHLNKDANCEVSNKDSQAELKTTTPVPEESQGQTRVDTGLQVEQGPFEKHTLIHNLLPDLEYSCFEAYDENIYLGTKNGDLLHYFEIERQNYMLVSRTKFSDESNKPINKIILLPHIERALVLCDGILVIFLLPEFAPAPNTTRLKGVLDITLRNYSSQFKFYRFYAIKEESIKMLKISSQSISTVQKFDCKLISKASAIDYTLMTSKLNSYEIINLKDSTTIPLFPVSETEAPLKPIITKFSDNEFLVTTGGGSENDNSIAFVVTPTGEISHGTIILSKYPKDIVVEYPYVVVDLDSRQIEVFKLSPISEPQVVQKISLNDSNLGLCRSSKTFNNFEQTQTKAKVVEKLRLVPLCKGNHDFRIESEIAYINEIFEEKTSLVAYGKFGIELLVKRSPVLDFEQHGESEIDKLDDYLKETKSSNYSKLQRIERNYVITMFLLLIVLHSESINEEIAEEWCLRADRVDIRLFFYLLGLEIYGELWVCNGLTKLINQLKALNLINKSDDMVKLLKLIKSGIQNPRLRASIKDYSNVIKMTDVNILQVQLMEGGGNVDVDSFEENSLEDITTIVEEKSENHLELLLSLYQRRNMFQEITSLLKKKKDVKRIFEFLKKNANDLPPKYKLDRLVDDLIFIINETPQLNRHLIRDSLKVLSSAEVDPGELLSKIGNNTKVKVFIIEEIGPRSSDDKEFLINFYMAKLQEALQDGNIWDFFAGFAAEYTQDLNYTKCSIAEFLLIKLRHNEHCQSFTEYYQNIKKLCMQGEGDRLLRSVITQVKAFDVNHMLTILFIPEDEVKEEFLTGQDMFKAFLSFNDFLGIEKFTNEDTILEVLRHYNALPRGPDSLKLTVQLLKRNLKCVHDEMTLVALLREIPQEYTFKPLFEVIYSALRRMDNLKKELDLQKALLKDKNTTSKTILANISK</sequence>
<organism evidence="3 4">
    <name type="scientific">Zygosaccharomyces rouxii</name>
    <dbReference type="NCBI Taxonomy" id="4956"/>
    <lineage>
        <taxon>Eukaryota</taxon>
        <taxon>Fungi</taxon>
        <taxon>Dikarya</taxon>
        <taxon>Ascomycota</taxon>
        <taxon>Saccharomycotina</taxon>
        <taxon>Saccharomycetes</taxon>
        <taxon>Saccharomycetales</taxon>
        <taxon>Saccharomycetaceae</taxon>
        <taxon>Zygosaccharomyces</taxon>
    </lineage>
</organism>
<evidence type="ECO:0000313" key="3">
    <source>
        <dbReference type="EMBL" id="GAV52288.1"/>
    </source>
</evidence>
<reference evidence="3 4" key="1">
    <citation type="submission" date="2016-08" db="EMBL/GenBank/DDBJ databases">
        <title>Draft genome sequence of allopolyploid Zygosaccharomyces rouxii.</title>
        <authorList>
            <person name="Watanabe J."/>
            <person name="Uehara K."/>
            <person name="Mogi Y."/>
            <person name="Tsukioka Y."/>
        </authorList>
    </citation>
    <scope>NUCLEOTIDE SEQUENCE [LARGE SCALE GENOMIC DNA]</scope>
    <source>
        <strain evidence="3 4">NBRC 110957</strain>
    </source>
</reference>
<dbReference type="AlphaFoldDB" id="A0A1Q3A9D2"/>
<dbReference type="OrthoDB" id="5325112at2759"/>
<dbReference type="Proteomes" id="UP000187013">
    <property type="component" value="Unassembled WGS sequence"/>
</dbReference>
<dbReference type="PANTHER" id="PTHR12894">
    <property type="entry name" value="CNH DOMAIN CONTAINING"/>
    <property type="match status" value="1"/>
</dbReference>
<dbReference type="InterPro" id="IPR032914">
    <property type="entry name" value="Vam6/VPS39/TRAP1"/>
</dbReference>
<evidence type="ECO:0000259" key="2">
    <source>
        <dbReference type="PROSITE" id="PS50219"/>
    </source>
</evidence>
<dbReference type="GO" id="GO:0000329">
    <property type="term" value="C:fungal-type vacuole membrane"/>
    <property type="evidence" value="ECO:0007669"/>
    <property type="project" value="TreeGrafter"/>
</dbReference>
<feature type="domain" description="CNH" evidence="2">
    <location>
        <begin position="65"/>
        <end position="339"/>
    </location>
</feature>
<dbReference type="EMBL" id="BDGX01000033">
    <property type="protein sequence ID" value="GAV52288.1"/>
    <property type="molecule type" value="Genomic_DNA"/>
</dbReference>
<name>A0A1Q3A9D2_ZYGRO</name>
<proteinExistence type="predicted"/>
<feature type="region of interest" description="Disordered" evidence="1">
    <location>
        <begin position="1"/>
        <end position="42"/>
    </location>
</feature>
<dbReference type="PANTHER" id="PTHR12894:SF28">
    <property type="entry name" value="VACUOLAR PROTEIN SORTING-ASSOCIATED PROTEIN 3"/>
    <property type="match status" value="1"/>
</dbReference>
<evidence type="ECO:0000313" key="4">
    <source>
        <dbReference type="Proteomes" id="UP000187013"/>
    </source>
</evidence>
<comment type="caution">
    <text evidence="3">The sequence shown here is derived from an EMBL/GenBank/DDBJ whole genome shotgun (WGS) entry which is preliminary data.</text>
</comment>
<dbReference type="InterPro" id="IPR001180">
    <property type="entry name" value="CNH_dom"/>
</dbReference>
<feature type="compositionally biased region" description="Basic and acidic residues" evidence="1">
    <location>
        <begin position="8"/>
        <end position="24"/>
    </location>
</feature>
<evidence type="ECO:0000256" key="1">
    <source>
        <dbReference type="SAM" id="MobiDB-lite"/>
    </source>
</evidence>
<dbReference type="PROSITE" id="PS50219">
    <property type="entry name" value="CNH"/>
    <property type="match status" value="1"/>
</dbReference>
<dbReference type="GO" id="GO:0034058">
    <property type="term" value="P:endosomal vesicle fusion"/>
    <property type="evidence" value="ECO:0007669"/>
    <property type="project" value="TreeGrafter"/>
</dbReference>
<dbReference type="GO" id="GO:0006914">
    <property type="term" value="P:autophagy"/>
    <property type="evidence" value="ECO:0007669"/>
    <property type="project" value="TreeGrafter"/>
</dbReference>
<accession>A0A1Q3A9D2</accession>
<protein>
    <recommendedName>
        <fullName evidence="2">CNH domain-containing protein</fullName>
    </recommendedName>
</protein>